<dbReference type="InterPro" id="IPR024559">
    <property type="entry name" value="DUF3846"/>
</dbReference>
<dbReference type="Proteomes" id="UP001262032">
    <property type="component" value="Unassembled WGS sequence"/>
</dbReference>
<sequence length="144" mass="16109">MNDLAGMQAAVGGYIQAIDLGPIASTFFVNEEGKITREPVNRRATLMWWLLNPSAVHMDVIVGPALLVGAPDEVGNSTDVPQDVTKLLFETKSYKAEFQTYDDSHRFYGNQRRFEDYFEAINHALGKAESWTAVQRCRVVPAED</sequence>
<dbReference type="Pfam" id="PF12957">
    <property type="entry name" value="DUF3846"/>
    <property type="match status" value="1"/>
</dbReference>
<gene>
    <name evidence="2" type="ORF">J2X12_003476</name>
</gene>
<protein>
    <recommendedName>
        <fullName evidence="1">DUF3846 domain-containing protein</fullName>
    </recommendedName>
</protein>
<feature type="domain" description="DUF3846" evidence="1">
    <location>
        <begin position="3"/>
        <end position="88"/>
    </location>
</feature>
<evidence type="ECO:0000313" key="2">
    <source>
        <dbReference type="EMBL" id="MDR7165427.1"/>
    </source>
</evidence>
<reference evidence="2" key="1">
    <citation type="submission" date="2023-07" db="EMBL/GenBank/DDBJ databases">
        <title>Sorghum-associated microbial communities from plants grown in Nebraska, USA.</title>
        <authorList>
            <person name="Schachtman D."/>
        </authorList>
    </citation>
    <scope>NUCLEOTIDE SEQUENCE</scope>
    <source>
        <strain evidence="2">BE261</strain>
    </source>
</reference>
<proteinExistence type="predicted"/>
<evidence type="ECO:0000259" key="1">
    <source>
        <dbReference type="Pfam" id="PF12957"/>
    </source>
</evidence>
<dbReference type="AlphaFoldDB" id="A0AAW8NCX6"/>
<dbReference type="EMBL" id="JAVDWN010000015">
    <property type="protein sequence ID" value="MDR7165427.1"/>
    <property type="molecule type" value="Genomic_DNA"/>
</dbReference>
<evidence type="ECO:0000313" key="3">
    <source>
        <dbReference type="Proteomes" id="UP001262032"/>
    </source>
</evidence>
<name>A0AAW8NCX6_PSEOX</name>
<accession>A0AAW8NCX6</accession>
<organism evidence="2 3">
    <name type="scientific">Pseudarthrobacter oxydans</name>
    <name type="common">Arthrobacter oxydans</name>
    <dbReference type="NCBI Taxonomy" id="1671"/>
    <lineage>
        <taxon>Bacteria</taxon>
        <taxon>Bacillati</taxon>
        <taxon>Actinomycetota</taxon>
        <taxon>Actinomycetes</taxon>
        <taxon>Micrococcales</taxon>
        <taxon>Micrococcaceae</taxon>
        <taxon>Pseudarthrobacter</taxon>
    </lineage>
</organism>
<comment type="caution">
    <text evidence="2">The sequence shown here is derived from an EMBL/GenBank/DDBJ whole genome shotgun (WGS) entry which is preliminary data.</text>
</comment>